<dbReference type="WBParaSite" id="SCUD_0000589801-mRNA-1">
    <property type="protein sequence ID" value="SCUD_0000589801-mRNA-1"/>
    <property type="gene ID" value="SCUD_0000589801"/>
</dbReference>
<keyword evidence="1" id="KW-0472">Membrane</keyword>
<name>A0A183JT58_9TREM</name>
<keyword evidence="1" id="KW-1133">Transmembrane helix</keyword>
<organism evidence="2">
    <name type="scientific">Schistosoma curassoni</name>
    <dbReference type="NCBI Taxonomy" id="6186"/>
    <lineage>
        <taxon>Eukaryota</taxon>
        <taxon>Metazoa</taxon>
        <taxon>Spiralia</taxon>
        <taxon>Lophotrochozoa</taxon>
        <taxon>Platyhelminthes</taxon>
        <taxon>Trematoda</taxon>
        <taxon>Digenea</taxon>
        <taxon>Strigeidida</taxon>
        <taxon>Schistosomatoidea</taxon>
        <taxon>Schistosomatidae</taxon>
        <taxon>Schistosoma</taxon>
    </lineage>
</organism>
<protein>
    <submittedName>
        <fullName evidence="2">ABC transmembrane type-1 domain-containing protein</fullName>
    </submittedName>
</protein>
<evidence type="ECO:0000256" key="1">
    <source>
        <dbReference type="SAM" id="Phobius"/>
    </source>
</evidence>
<reference evidence="2" key="1">
    <citation type="submission" date="2016-06" db="UniProtKB">
        <authorList>
            <consortium name="WormBaseParasite"/>
        </authorList>
    </citation>
    <scope>IDENTIFICATION</scope>
</reference>
<feature type="transmembrane region" description="Helical" evidence="1">
    <location>
        <begin position="28"/>
        <end position="54"/>
    </location>
</feature>
<accession>A0A183JT58</accession>
<proteinExistence type="predicted"/>
<dbReference type="AlphaFoldDB" id="A0A183JT58"/>
<sequence>LTRKVVALFPSIVVEFDKKFVSQVGLTVIRLLLLPNSTVFVIALVVLVVVVLTVPVSKVSSLLVADIVESENITSDNIRDWPIHNSHQLYL</sequence>
<keyword evidence="1" id="KW-0812">Transmembrane</keyword>
<evidence type="ECO:0000313" key="2">
    <source>
        <dbReference type="WBParaSite" id="SCUD_0000589801-mRNA-1"/>
    </source>
</evidence>